<dbReference type="AlphaFoldDB" id="A0AAW2YX51"/>
<keyword evidence="1" id="KW-0812">Transmembrane</keyword>
<feature type="transmembrane region" description="Helical" evidence="1">
    <location>
        <begin position="69"/>
        <end position="92"/>
    </location>
</feature>
<dbReference type="Proteomes" id="UP001431209">
    <property type="component" value="Unassembled WGS sequence"/>
</dbReference>
<keyword evidence="1" id="KW-1133">Transmembrane helix</keyword>
<keyword evidence="3" id="KW-1185">Reference proteome</keyword>
<protein>
    <submittedName>
        <fullName evidence="2">Uncharacterized protein</fullName>
    </submittedName>
</protein>
<organism evidence="2 3">
    <name type="scientific">Acrasis kona</name>
    <dbReference type="NCBI Taxonomy" id="1008807"/>
    <lineage>
        <taxon>Eukaryota</taxon>
        <taxon>Discoba</taxon>
        <taxon>Heterolobosea</taxon>
        <taxon>Tetramitia</taxon>
        <taxon>Eutetramitia</taxon>
        <taxon>Acrasidae</taxon>
        <taxon>Acrasis</taxon>
    </lineage>
</organism>
<evidence type="ECO:0000313" key="3">
    <source>
        <dbReference type="Proteomes" id="UP001431209"/>
    </source>
</evidence>
<feature type="transmembrane region" description="Helical" evidence="1">
    <location>
        <begin position="134"/>
        <end position="156"/>
    </location>
</feature>
<sequence>MSSKNKVPGAKAPEIINGVTIIRPKVRGAYLTAQAMSATSGFLIFLGGVTLLVGSCISLNGDFYITSGVLWIIGYSLFALAAIFGALTGLGLANKYSRSPLQLIHIFGNMIFFSGSIVMIVGTSLWFAGVQRFFTYNSATILWVIGSSLNLLYFAVRNYGSVLDSLFLYHSYCKNVDPDNKQDVISQEVSPTDHIVGIYVNGIVSIAYTVASVLLLIGSISWLSFLRNAETEHFRTQAGVLWVVSDSIFLFGGLLQMIARR</sequence>
<evidence type="ECO:0000256" key="1">
    <source>
        <dbReference type="SAM" id="Phobius"/>
    </source>
</evidence>
<feature type="transmembrane region" description="Helical" evidence="1">
    <location>
        <begin position="104"/>
        <end position="127"/>
    </location>
</feature>
<feature type="transmembrane region" description="Helical" evidence="1">
    <location>
        <begin position="238"/>
        <end position="259"/>
    </location>
</feature>
<keyword evidence="1" id="KW-0472">Membrane</keyword>
<name>A0AAW2YX51_9EUKA</name>
<feature type="transmembrane region" description="Helical" evidence="1">
    <location>
        <begin position="198"/>
        <end position="226"/>
    </location>
</feature>
<comment type="caution">
    <text evidence="2">The sequence shown here is derived from an EMBL/GenBank/DDBJ whole genome shotgun (WGS) entry which is preliminary data.</text>
</comment>
<gene>
    <name evidence="2" type="ORF">AKO1_012785</name>
</gene>
<proteinExistence type="predicted"/>
<feature type="transmembrane region" description="Helical" evidence="1">
    <location>
        <begin position="35"/>
        <end position="57"/>
    </location>
</feature>
<accession>A0AAW2YX51</accession>
<evidence type="ECO:0000313" key="2">
    <source>
        <dbReference type="EMBL" id="KAL0481281.1"/>
    </source>
</evidence>
<dbReference type="EMBL" id="JAOPGA020000744">
    <property type="protein sequence ID" value="KAL0481281.1"/>
    <property type="molecule type" value="Genomic_DNA"/>
</dbReference>
<reference evidence="2 3" key="1">
    <citation type="submission" date="2024-03" db="EMBL/GenBank/DDBJ databases">
        <title>The Acrasis kona genome and developmental transcriptomes reveal deep origins of eukaryotic multicellular pathways.</title>
        <authorList>
            <person name="Sheikh S."/>
            <person name="Fu C.-J."/>
            <person name="Brown M.W."/>
            <person name="Baldauf S.L."/>
        </authorList>
    </citation>
    <scope>NUCLEOTIDE SEQUENCE [LARGE SCALE GENOMIC DNA]</scope>
    <source>
        <strain evidence="2 3">ATCC MYA-3509</strain>
    </source>
</reference>